<dbReference type="PANTHER" id="PTHR43179:SF7">
    <property type="entry name" value="RHAMNOSYLTRANSFERASE WBBL"/>
    <property type="match status" value="1"/>
</dbReference>
<dbReference type="InterPro" id="IPR029044">
    <property type="entry name" value="Nucleotide-diphossugar_trans"/>
</dbReference>
<evidence type="ECO:0000313" key="2">
    <source>
        <dbReference type="EMBL" id="AOY83684.1"/>
    </source>
</evidence>
<reference evidence="3" key="1">
    <citation type="submission" date="2016-10" db="EMBL/GenBank/DDBJ databases">
        <title>Comparative genomics uncovers the prolific and rare metabolic potential of the cyanobacterial genus Moorea.</title>
        <authorList>
            <person name="Leao T."/>
            <person name="Castelao G."/>
            <person name="Korobeynikov A."/>
            <person name="Monroe E.A."/>
            <person name="Podell S."/>
            <person name="Glukhov E."/>
            <person name="Allen E."/>
            <person name="Gerwick W.H."/>
            <person name="Gerwick L."/>
        </authorList>
    </citation>
    <scope>NUCLEOTIDE SEQUENCE [LARGE SCALE GENOMIC DNA]</scope>
    <source>
        <strain evidence="3">JHB</strain>
    </source>
</reference>
<name>A0A1D9G824_MOOP1</name>
<gene>
    <name evidence="2" type="ORF">BJP36_30985</name>
</gene>
<dbReference type="Proteomes" id="UP000176944">
    <property type="component" value="Chromosome"/>
</dbReference>
<dbReference type="PANTHER" id="PTHR43179">
    <property type="entry name" value="RHAMNOSYLTRANSFERASE WBBL"/>
    <property type="match status" value="1"/>
</dbReference>
<evidence type="ECO:0000313" key="3">
    <source>
        <dbReference type="Proteomes" id="UP000176944"/>
    </source>
</evidence>
<dbReference type="EMBL" id="CP017708">
    <property type="protein sequence ID" value="AOY83684.1"/>
    <property type="molecule type" value="Genomic_DNA"/>
</dbReference>
<dbReference type="InterPro" id="IPR001173">
    <property type="entry name" value="Glyco_trans_2-like"/>
</dbReference>
<evidence type="ECO:0000259" key="1">
    <source>
        <dbReference type="Pfam" id="PF00535"/>
    </source>
</evidence>
<dbReference type="Pfam" id="PF00535">
    <property type="entry name" value="Glycos_transf_2"/>
    <property type="match status" value="1"/>
</dbReference>
<dbReference type="AlphaFoldDB" id="A0A1D9G824"/>
<proteinExistence type="predicted"/>
<organism evidence="2 3">
    <name type="scientific">Moorena producens (strain JHB)</name>
    <dbReference type="NCBI Taxonomy" id="1454205"/>
    <lineage>
        <taxon>Bacteria</taxon>
        <taxon>Bacillati</taxon>
        <taxon>Cyanobacteriota</taxon>
        <taxon>Cyanophyceae</taxon>
        <taxon>Coleofasciculales</taxon>
        <taxon>Coleofasciculaceae</taxon>
        <taxon>Moorena</taxon>
    </lineage>
</organism>
<accession>A0A1D9G824</accession>
<sequence length="381" mass="43707">MVRYGVGYFKAGEEAENQGDPTPNAPYAKFTTPYSLLPIPCSLFPVPCTRMTQISLIIPVRNRQHYTQNILSQIFQQIPQANTDNTLVISVIIVDDDSTDGTRDMIRRQFPNVYLIEGDGNLWWTGGICLGMNYAIDKLDSDYLVWLNDDISLSDNFLNNLIDICQSPLYNNTIVGGIVRDKTYSDWIVFSGMHQKQPIRSMDYFATAEARSVDTLNGNIAIIPRVVVDKIGFPDADRFRHYGGDFEFVSRANKSGFNVILSSKLQATTDYNLNDLIRYMPPLLQWYLQPNTAKRIKILKGFTNLKSNYNIWHMVNIIYQDSQHVPFWRYAILYVRQVIKLLVSDFLLKNQTETTLKTYLKQQNAPEETIKVLMNHINNSG</sequence>
<feature type="domain" description="Glycosyltransferase 2-like" evidence="1">
    <location>
        <begin position="55"/>
        <end position="188"/>
    </location>
</feature>
<dbReference type="SUPFAM" id="SSF53448">
    <property type="entry name" value="Nucleotide-diphospho-sugar transferases"/>
    <property type="match status" value="1"/>
</dbReference>
<dbReference type="Gene3D" id="3.90.550.10">
    <property type="entry name" value="Spore Coat Polysaccharide Biosynthesis Protein SpsA, Chain A"/>
    <property type="match status" value="1"/>
</dbReference>
<protein>
    <submittedName>
        <fullName evidence="2">Glycosyltransferase family 2 protein</fullName>
    </submittedName>
</protein>